<evidence type="ECO:0000313" key="4">
    <source>
        <dbReference type="EMBL" id="SED87782.1"/>
    </source>
</evidence>
<dbReference type="InterPro" id="IPR012349">
    <property type="entry name" value="Split_barrel_FMN-bd"/>
</dbReference>
<dbReference type="EMBL" id="FNTL01000004">
    <property type="protein sequence ID" value="SED87782.1"/>
    <property type="molecule type" value="Genomic_DNA"/>
</dbReference>
<name>A0A1H5E9K0_RHOJO</name>
<feature type="domain" description="Flavin reductase like" evidence="3">
    <location>
        <begin position="45"/>
        <end position="189"/>
    </location>
</feature>
<protein>
    <submittedName>
        <fullName evidence="4">NADH-FMN oxidoreductase RutF, flavin reductase (DIM6/NTAB) family</fullName>
    </submittedName>
</protein>
<sequence length="196" mass="20711">MAETEIVTELHPDHARTAAESGATHRRGATMLTATIDQAHYRTVMGHLPTGVVALSGITPDAEYPCGLVVGTFQSLSLDPPLVSFSVAHTSTSWPKVRAAGRLCASVLAAGQESVCRALSSKQPDKFADIDWSLSEAGSPRINGAHAFVDCEVTHELDGGDHVIVIARVLQMDTGHGEPLVFHQGRLGGIRQLTAA</sequence>
<dbReference type="PANTHER" id="PTHR30466:SF11">
    <property type="entry name" value="FLAVIN-DEPENDENT MONOOXYGENASE, REDUCTASE SUBUNIT HSAB"/>
    <property type="match status" value="1"/>
</dbReference>
<proteinExistence type="inferred from homology"/>
<gene>
    <name evidence="4" type="ORF">SAMN04490220_5880</name>
</gene>
<dbReference type="Gene3D" id="2.30.110.10">
    <property type="entry name" value="Electron Transport, Fmn-binding Protein, Chain A"/>
    <property type="match status" value="1"/>
</dbReference>
<dbReference type="GO" id="GO:0010181">
    <property type="term" value="F:FMN binding"/>
    <property type="evidence" value="ECO:0007669"/>
    <property type="project" value="InterPro"/>
</dbReference>
<accession>A0A1H5E9K0</accession>
<evidence type="ECO:0000259" key="3">
    <source>
        <dbReference type="SMART" id="SM00903"/>
    </source>
</evidence>
<dbReference type="GO" id="GO:0042602">
    <property type="term" value="F:riboflavin reductase (NADPH) activity"/>
    <property type="evidence" value="ECO:0007669"/>
    <property type="project" value="TreeGrafter"/>
</dbReference>
<dbReference type="Pfam" id="PF01613">
    <property type="entry name" value="Flavin_Reduct"/>
    <property type="match status" value="1"/>
</dbReference>
<evidence type="ECO:0000256" key="1">
    <source>
        <dbReference type="ARBA" id="ARBA00008898"/>
    </source>
</evidence>
<dbReference type="SMART" id="SM00903">
    <property type="entry name" value="Flavin_Reduct"/>
    <property type="match status" value="1"/>
</dbReference>
<keyword evidence="2" id="KW-0560">Oxidoreductase</keyword>
<dbReference type="InterPro" id="IPR002563">
    <property type="entry name" value="Flavin_Rdtase-like_dom"/>
</dbReference>
<evidence type="ECO:0000256" key="2">
    <source>
        <dbReference type="ARBA" id="ARBA00023002"/>
    </source>
</evidence>
<dbReference type="SUPFAM" id="SSF50475">
    <property type="entry name" value="FMN-binding split barrel"/>
    <property type="match status" value="1"/>
</dbReference>
<organism evidence="4 5">
    <name type="scientific">Rhodococcus jostii</name>
    <dbReference type="NCBI Taxonomy" id="132919"/>
    <lineage>
        <taxon>Bacteria</taxon>
        <taxon>Bacillati</taxon>
        <taxon>Actinomycetota</taxon>
        <taxon>Actinomycetes</taxon>
        <taxon>Mycobacteriales</taxon>
        <taxon>Nocardiaceae</taxon>
        <taxon>Rhodococcus</taxon>
    </lineage>
</organism>
<dbReference type="PANTHER" id="PTHR30466">
    <property type="entry name" value="FLAVIN REDUCTASE"/>
    <property type="match status" value="1"/>
</dbReference>
<evidence type="ECO:0000313" key="5">
    <source>
        <dbReference type="Proteomes" id="UP000183407"/>
    </source>
</evidence>
<dbReference type="InterPro" id="IPR050268">
    <property type="entry name" value="NADH-dep_flavin_reductase"/>
</dbReference>
<dbReference type="Proteomes" id="UP000183407">
    <property type="component" value="Unassembled WGS sequence"/>
</dbReference>
<dbReference type="AlphaFoldDB" id="A0A1H5E9K0"/>
<reference evidence="5" key="1">
    <citation type="submission" date="2016-10" db="EMBL/GenBank/DDBJ databases">
        <authorList>
            <person name="Varghese N."/>
        </authorList>
    </citation>
    <scope>NUCLEOTIDE SEQUENCE [LARGE SCALE GENOMIC DNA]</scope>
    <source>
        <strain evidence="5">DSM 44719</strain>
    </source>
</reference>
<comment type="similarity">
    <text evidence="1">Belongs to the non-flavoprotein flavin reductase family.</text>
</comment>